<dbReference type="GO" id="GO:0006865">
    <property type="term" value="P:amino acid transport"/>
    <property type="evidence" value="ECO:0007669"/>
    <property type="project" value="TreeGrafter"/>
</dbReference>
<gene>
    <name evidence="9" type="ORF">DWW02_10460</name>
</gene>
<protein>
    <submittedName>
        <fullName evidence="9">Amino acid ABC transporter permease</fullName>
    </submittedName>
</protein>
<dbReference type="InterPro" id="IPR043429">
    <property type="entry name" value="ArtM/GltK/GlnP/TcyL/YhdX-like"/>
</dbReference>
<keyword evidence="6 7" id="KW-0472">Membrane</keyword>
<feature type="transmembrane region" description="Helical" evidence="7">
    <location>
        <begin position="143"/>
        <end position="165"/>
    </location>
</feature>
<name>A0A412ZA44_9FIRM</name>
<dbReference type="InterPro" id="IPR000515">
    <property type="entry name" value="MetI-like"/>
</dbReference>
<feature type="transmembrane region" description="Helical" evidence="7">
    <location>
        <begin position="20"/>
        <end position="45"/>
    </location>
</feature>
<feature type="transmembrane region" description="Helical" evidence="7">
    <location>
        <begin position="185"/>
        <end position="203"/>
    </location>
</feature>
<organism evidence="9 10">
    <name type="scientific">Enterocloster bolteae</name>
    <dbReference type="NCBI Taxonomy" id="208479"/>
    <lineage>
        <taxon>Bacteria</taxon>
        <taxon>Bacillati</taxon>
        <taxon>Bacillota</taxon>
        <taxon>Clostridia</taxon>
        <taxon>Lachnospirales</taxon>
        <taxon>Lachnospiraceae</taxon>
        <taxon>Enterocloster</taxon>
    </lineage>
</organism>
<evidence type="ECO:0000259" key="8">
    <source>
        <dbReference type="PROSITE" id="PS50928"/>
    </source>
</evidence>
<evidence type="ECO:0000313" key="9">
    <source>
        <dbReference type="EMBL" id="RGV76952.1"/>
    </source>
</evidence>
<reference evidence="9 10" key="1">
    <citation type="submission" date="2018-08" db="EMBL/GenBank/DDBJ databases">
        <title>A genome reference for cultivated species of the human gut microbiota.</title>
        <authorList>
            <person name="Zou Y."/>
            <person name="Xue W."/>
            <person name="Luo G."/>
        </authorList>
    </citation>
    <scope>NUCLEOTIDE SEQUENCE [LARGE SCALE GENOMIC DNA]</scope>
    <source>
        <strain evidence="9 10">AF14-18</strain>
    </source>
</reference>
<comment type="subcellular location">
    <subcellularLocation>
        <location evidence="1 7">Cell membrane</location>
        <topology evidence="1 7">Multi-pass membrane protein</topology>
    </subcellularLocation>
</comment>
<dbReference type="SUPFAM" id="SSF161098">
    <property type="entry name" value="MetI-like"/>
    <property type="match status" value="1"/>
</dbReference>
<dbReference type="Gene3D" id="1.10.3720.10">
    <property type="entry name" value="MetI-like"/>
    <property type="match status" value="1"/>
</dbReference>
<dbReference type="PANTHER" id="PTHR30614:SF34">
    <property type="entry name" value="BLR6398 PROTEIN"/>
    <property type="match status" value="1"/>
</dbReference>
<evidence type="ECO:0000256" key="4">
    <source>
        <dbReference type="ARBA" id="ARBA00022692"/>
    </source>
</evidence>
<evidence type="ECO:0000256" key="7">
    <source>
        <dbReference type="RuleBase" id="RU363032"/>
    </source>
</evidence>
<dbReference type="GO" id="GO:0043190">
    <property type="term" value="C:ATP-binding cassette (ABC) transporter complex"/>
    <property type="evidence" value="ECO:0007669"/>
    <property type="project" value="InterPro"/>
</dbReference>
<dbReference type="PANTHER" id="PTHR30614">
    <property type="entry name" value="MEMBRANE COMPONENT OF AMINO ACID ABC TRANSPORTER"/>
    <property type="match status" value="1"/>
</dbReference>
<evidence type="ECO:0000256" key="5">
    <source>
        <dbReference type="ARBA" id="ARBA00022989"/>
    </source>
</evidence>
<feature type="transmembrane region" description="Helical" evidence="7">
    <location>
        <begin position="86"/>
        <end position="106"/>
    </location>
</feature>
<evidence type="ECO:0000313" key="10">
    <source>
        <dbReference type="Proteomes" id="UP000284543"/>
    </source>
</evidence>
<keyword evidence="2 7" id="KW-0813">Transport</keyword>
<keyword evidence="5 7" id="KW-1133">Transmembrane helix</keyword>
<dbReference type="InterPro" id="IPR010065">
    <property type="entry name" value="AA_ABC_transptr_permease_3TM"/>
</dbReference>
<feature type="domain" description="ABC transmembrane type-1" evidence="8">
    <location>
        <begin position="18"/>
        <end position="206"/>
    </location>
</feature>
<keyword evidence="3" id="KW-1003">Cell membrane</keyword>
<dbReference type="RefSeq" id="WP_002565556.1">
    <property type="nucleotide sequence ID" value="NZ_CABKUK010000010.1"/>
</dbReference>
<dbReference type="NCBIfam" id="TIGR01726">
    <property type="entry name" value="HEQRo_perm_3TM"/>
    <property type="match status" value="1"/>
</dbReference>
<accession>A0A412ZA44</accession>
<feature type="transmembrane region" description="Helical" evidence="7">
    <location>
        <begin position="57"/>
        <end position="80"/>
    </location>
</feature>
<keyword evidence="4 7" id="KW-0812">Transmembrane</keyword>
<dbReference type="PROSITE" id="PS50928">
    <property type="entry name" value="ABC_TM1"/>
    <property type="match status" value="1"/>
</dbReference>
<dbReference type="Pfam" id="PF00528">
    <property type="entry name" value="BPD_transp_1"/>
    <property type="match status" value="1"/>
</dbReference>
<dbReference type="EMBL" id="QRZM01000003">
    <property type="protein sequence ID" value="RGV76952.1"/>
    <property type="molecule type" value="Genomic_DNA"/>
</dbReference>
<dbReference type="Proteomes" id="UP000284543">
    <property type="component" value="Unassembled WGS sequence"/>
</dbReference>
<evidence type="ECO:0000256" key="1">
    <source>
        <dbReference type="ARBA" id="ARBA00004651"/>
    </source>
</evidence>
<dbReference type="CDD" id="cd06261">
    <property type="entry name" value="TM_PBP2"/>
    <property type="match status" value="1"/>
</dbReference>
<dbReference type="KEGG" id="cbol:CGC65_25060"/>
<dbReference type="GO" id="GO:0022857">
    <property type="term" value="F:transmembrane transporter activity"/>
    <property type="evidence" value="ECO:0007669"/>
    <property type="project" value="InterPro"/>
</dbReference>
<sequence>MDGFLRVFSYWRLLLDGFLITLKLSLTVIITSTLLGVICGMLFTLKNRGIRGVLRIYVELFRGCPLLMQLFMGYYGLAYLGIQIDIFSAVVLVYTLYGGAYIAEIIRSGIESIPKGQWEAAKCIGLNPVDVLRDVVLPQSFKISLPALIGFHLGLIKDTSIASIIGYSELLREGKTIMNVTGYPFETYILVAVIYFIICYPLSKYVGWTERKAGL</sequence>
<dbReference type="InterPro" id="IPR035906">
    <property type="entry name" value="MetI-like_sf"/>
</dbReference>
<evidence type="ECO:0000256" key="3">
    <source>
        <dbReference type="ARBA" id="ARBA00022475"/>
    </source>
</evidence>
<proteinExistence type="inferred from homology"/>
<evidence type="ECO:0000256" key="6">
    <source>
        <dbReference type="ARBA" id="ARBA00023136"/>
    </source>
</evidence>
<evidence type="ECO:0000256" key="2">
    <source>
        <dbReference type="ARBA" id="ARBA00022448"/>
    </source>
</evidence>
<dbReference type="AlphaFoldDB" id="A0A412ZA44"/>
<comment type="caution">
    <text evidence="9">The sequence shown here is derived from an EMBL/GenBank/DDBJ whole genome shotgun (WGS) entry which is preliminary data.</text>
</comment>
<comment type="similarity">
    <text evidence="7">Belongs to the binding-protein-dependent transport system permease family.</text>
</comment>